<proteinExistence type="predicted"/>
<evidence type="ECO:0000313" key="5">
    <source>
        <dbReference type="Proteomes" id="UP000218332"/>
    </source>
</evidence>
<dbReference type="InterPro" id="IPR025745">
    <property type="entry name" value="Mrr-like_N_dom"/>
</dbReference>
<comment type="caution">
    <text evidence="4">The sequence shown here is derived from an EMBL/GenBank/DDBJ whole genome shotgun (WGS) entry which is preliminary data.</text>
</comment>
<name>A0A2A2I3R5_9GAMM</name>
<evidence type="ECO:0000313" key="4">
    <source>
        <dbReference type="EMBL" id="PAV26232.1"/>
    </source>
</evidence>
<dbReference type="GO" id="GO:0003677">
    <property type="term" value="F:DNA binding"/>
    <property type="evidence" value="ECO:0007669"/>
    <property type="project" value="InterPro"/>
</dbReference>
<dbReference type="SUPFAM" id="SSF52980">
    <property type="entry name" value="Restriction endonuclease-like"/>
    <property type="match status" value="1"/>
</dbReference>
<dbReference type="Gene3D" id="3.40.1350.10">
    <property type="match status" value="1"/>
</dbReference>
<feature type="domain" description="Restriction system protein Mrr-like N-terminal" evidence="3">
    <location>
        <begin position="6"/>
        <end position="91"/>
    </location>
</feature>
<dbReference type="InterPro" id="IPR011335">
    <property type="entry name" value="Restrct_endonuc-II-like"/>
</dbReference>
<organism evidence="4 5">
    <name type="scientific">Tamilnaduibacter salinus</name>
    <dbReference type="NCBI Taxonomy" id="1484056"/>
    <lineage>
        <taxon>Bacteria</taxon>
        <taxon>Pseudomonadati</taxon>
        <taxon>Pseudomonadota</taxon>
        <taxon>Gammaproteobacteria</taxon>
        <taxon>Pseudomonadales</taxon>
        <taxon>Marinobacteraceae</taxon>
        <taxon>Tamilnaduibacter</taxon>
    </lineage>
</organism>
<keyword evidence="4" id="KW-0540">Nuclease</keyword>
<keyword evidence="4" id="KW-0255">Endonuclease</keyword>
<evidence type="ECO:0000256" key="1">
    <source>
        <dbReference type="SAM" id="MobiDB-lite"/>
    </source>
</evidence>
<accession>A0A2A2I3R5</accession>
<feature type="compositionally biased region" description="Basic and acidic residues" evidence="1">
    <location>
        <begin position="118"/>
        <end position="128"/>
    </location>
</feature>
<reference evidence="4 5" key="1">
    <citation type="submission" date="2017-07" db="EMBL/GenBank/DDBJ databases">
        <title>Tamlnaduibacter salinus (Mi-7) genome sequencing.</title>
        <authorList>
            <person name="Verma A."/>
            <person name="Krishnamurthi S."/>
        </authorList>
    </citation>
    <scope>NUCLEOTIDE SEQUENCE [LARGE SCALE GENOMIC DNA]</scope>
    <source>
        <strain evidence="4 5">Mi-7</strain>
    </source>
</reference>
<dbReference type="RefSeq" id="WP_095610724.1">
    <property type="nucleotide sequence ID" value="NZ_NMPM01000033.1"/>
</dbReference>
<evidence type="ECO:0000259" key="2">
    <source>
        <dbReference type="Pfam" id="PF04471"/>
    </source>
</evidence>
<dbReference type="AlphaFoldDB" id="A0A2A2I3R5"/>
<dbReference type="InterPro" id="IPR007560">
    <property type="entry name" value="Restrct_endonuc_IV_Mrr"/>
</dbReference>
<dbReference type="GO" id="GO:0015666">
    <property type="term" value="F:restriction endodeoxyribonuclease activity"/>
    <property type="evidence" value="ECO:0007669"/>
    <property type="project" value="TreeGrafter"/>
</dbReference>
<dbReference type="InterPro" id="IPR052906">
    <property type="entry name" value="Type_IV_Methyl-Rstrct_Enzyme"/>
</dbReference>
<feature type="region of interest" description="Disordered" evidence="1">
    <location>
        <begin position="116"/>
        <end position="137"/>
    </location>
</feature>
<gene>
    <name evidence="4" type="ORF">CF392_06880</name>
</gene>
<dbReference type="Pfam" id="PF14338">
    <property type="entry name" value="Mrr_N"/>
    <property type="match status" value="1"/>
</dbReference>
<dbReference type="GO" id="GO:0009307">
    <property type="term" value="P:DNA restriction-modification system"/>
    <property type="evidence" value="ECO:0007669"/>
    <property type="project" value="InterPro"/>
</dbReference>
<sequence>MAVPDFQSLMLPLLKFSADGEEHTMQEAREGLAKIMELSQEDLEERLPSGRQSTFANRVAWAKVYLTQAGVLESPKRGKFHISDRGRKILSENPDRIDIKFLQRFEEFQAFRQASSKNRTEKVTHTGDNETATTTPEETLEQAYQQLRDETANELLHLVKDNTPEFFEKLVVHLIVSMGYGGSVKEAGKATRKTADEGIDGVIKEDRLGLETIYLQAKRWEAAVGRPEIQKFVGALHGQRAKKGVFITTSRFSKEALDYVGQIDPKVVLIDGADLVQMMIDHGVGVSTAAIYEVKKVDTDFFIED</sequence>
<keyword evidence="5" id="KW-1185">Reference proteome</keyword>
<dbReference type="PANTHER" id="PTHR30015:SF7">
    <property type="entry name" value="TYPE IV METHYL-DIRECTED RESTRICTION ENZYME ECOKMRR"/>
    <property type="match status" value="1"/>
</dbReference>
<keyword evidence="4" id="KW-0378">Hydrolase</keyword>
<evidence type="ECO:0000259" key="3">
    <source>
        <dbReference type="Pfam" id="PF14338"/>
    </source>
</evidence>
<dbReference type="EMBL" id="NMPM01000033">
    <property type="protein sequence ID" value="PAV26232.1"/>
    <property type="molecule type" value="Genomic_DNA"/>
</dbReference>
<dbReference type="Pfam" id="PF04471">
    <property type="entry name" value="Mrr_cat"/>
    <property type="match status" value="1"/>
</dbReference>
<dbReference type="InterPro" id="IPR011856">
    <property type="entry name" value="tRNA_endonuc-like_dom_sf"/>
</dbReference>
<protein>
    <submittedName>
        <fullName evidence="4">Restriction endonuclease</fullName>
    </submittedName>
</protein>
<dbReference type="Proteomes" id="UP000218332">
    <property type="component" value="Unassembled WGS sequence"/>
</dbReference>
<dbReference type="PANTHER" id="PTHR30015">
    <property type="entry name" value="MRR RESTRICTION SYSTEM PROTEIN"/>
    <property type="match status" value="1"/>
</dbReference>
<feature type="domain" description="Restriction endonuclease type IV Mrr" evidence="2">
    <location>
        <begin position="161"/>
        <end position="279"/>
    </location>
</feature>